<keyword evidence="2" id="KW-0472">Membrane</keyword>
<protein>
    <recommendedName>
        <fullName evidence="5">Signal peptidase I</fullName>
    </recommendedName>
</protein>
<name>A0ABS7UA54_9ACTN</name>
<feature type="transmembrane region" description="Helical" evidence="2">
    <location>
        <begin position="18"/>
        <end position="40"/>
    </location>
</feature>
<feature type="region of interest" description="Disordered" evidence="1">
    <location>
        <begin position="171"/>
        <end position="199"/>
    </location>
</feature>
<dbReference type="Proteomes" id="UP000780875">
    <property type="component" value="Unassembled WGS sequence"/>
</dbReference>
<dbReference type="EMBL" id="JAIQZJ010000001">
    <property type="protein sequence ID" value="MBZ5737532.1"/>
    <property type="molecule type" value="Genomic_DNA"/>
</dbReference>
<proteinExistence type="predicted"/>
<gene>
    <name evidence="3" type="ORF">K8U61_05105</name>
</gene>
<dbReference type="InterPro" id="IPR019533">
    <property type="entry name" value="Peptidase_S26"/>
</dbReference>
<evidence type="ECO:0000256" key="1">
    <source>
        <dbReference type="SAM" id="MobiDB-lite"/>
    </source>
</evidence>
<feature type="compositionally biased region" description="Basic and acidic residues" evidence="1">
    <location>
        <begin position="188"/>
        <end position="199"/>
    </location>
</feature>
<evidence type="ECO:0000256" key="2">
    <source>
        <dbReference type="SAM" id="Phobius"/>
    </source>
</evidence>
<keyword evidence="2" id="KW-1133">Transmembrane helix</keyword>
<organism evidence="3 4">
    <name type="scientific">Nocardioides mangrovi</name>
    <dbReference type="NCBI Taxonomy" id="2874580"/>
    <lineage>
        <taxon>Bacteria</taxon>
        <taxon>Bacillati</taxon>
        <taxon>Actinomycetota</taxon>
        <taxon>Actinomycetes</taxon>
        <taxon>Propionibacteriales</taxon>
        <taxon>Nocardioidaceae</taxon>
        <taxon>Nocardioides</taxon>
    </lineage>
</organism>
<keyword evidence="4" id="KW-1185">Reference proteome</keyword>
<evidence type="ECO:0008006" key="5">
    <source>
        <dbReference type="Google" id="ProtNLM"/>
    </source>
</evidence>
<dbReference type="RefSeq" id="WP_224121881.1">
    <property type="nucleotide sequence ID" value="NZ_JAIQZJ010000001.1"/>
</dbReference>
<feature type="transmembrane region" description="Helical" evidence="2">
    <location>
        <begin position="147"/>
        <end position="166"/>
    </location>
</feature>
<comment type="caution">
    <text evidence="3">The sequence shown here is derived from an EMBL/GenBank/DDBJ whole genome shotgun (WGS) entry which is preliminary data.</text>
</comment>
<evidence type="ECO:0000313" key="3">
    <source>
        <dbReference type="EMBL" id="MBZ5737532.1"/>
    </source>
</evidence>
<accession>A0ABS7UA54</accession>
<evidence type="ECO:0000313" key="4">
    <source>
        <dbReference type="Proteomes" id="UP000780875"/>
    </source>
</evidence>
<reference evidence="3 4" key="1">
    <citation type="submission" date="2021-09" db="EMBL/GenBank/DDBJ databases">
        <title>Whole genome sequence of Nocardioides sp. GBK3QG-3.</title>
        <authorList>
            <person name="Tuo L."/>
        </authorList>
    </citation>
    <scope>NUCLEOTIDE SEQUENCE [LARGE SCALE GENOMIC DNA]</scope>
    <source>
        <strain evidence="3 4">GBK3QG-3</strain>
    </source>
</reference>
<keyword evidence="2" id="KW-0812">Transmembrane</keyword>
<dbReference type="CDD" id="cd06530">
    <property type="entry name" value="S26_SPase_I"/>
    <property type="match status" value="1"/>
</dbReference>
<sequence length="199" mass="21472">MEIKTAPHRPPATPWGRLLLFLVVLGPVTVLVLLPIGLGLQRYVMTGDSMAGSIDRGTIVFERTVPVSDLRPGDVITYRAPSTADGDGMVTHRIVTIGPEGIVTKADAHSAADPWTLHPDGPTLPRVVFTVPWIGWAYIVLFHPQGWLLTACSAVALVLLLTHRWGRRRRPQLLGPTADGGDGTADGEVERGQLEEANP</sequence>